<protein>
    <recommendedName>
        <fullName evidence="3">Hyaluronan/mRNA-binding protein domain-containing protein</fullName>
    </recommendedName>
</protein>
<evidence type="ECO:0008006" key="3">
    <source>
        <dbReference type="Google" id="ProtNLM"/>
    </source>
</evidence>
<evidence type="ECO:0000313" key="2">
    <source>
        <dbReference type="EMBL" id="TKS05682.1"/>
    </source>
</evidence>
<sequence length="430" mass="48286">MGSATNMFSCLEDDGEVSTIIEERDQKKLKEEEEMEQKKLMEMQKKLKKQQERERKQSELTHMLMKALPFKFPHHHQRRLPSLRQQNQNGDAKNHGEGSKKNYGGEGSNNVLEWDQGRDAKQPSSSYQKINVSENDLGGDGEEKVDGDNKDNGAEGGNVVVAGDEQKDSKTSKKSFNKKKSEGDDKSVKSDKKDEDYLTMMTLAEYEKELEKRKALKSDEKTDLQSKETLENALESDPEERKITLDKDFDSMQLLQDETHEDDVLFIKVVSKHVKRVHGASQQEGRRPNGVKQSINGERPVGGPYGRERWRALNAGPQFNGERPRSGNGEPRYDGERPNSNGHGVEGKKPDGRRYYGERPHSSSRGHGVEDKEPNGRRESKGPNGDQGGRRSGSGGSNGPVHDLTLKDSRKFPDIEDTNQFPALGGARKA</sequence>
<dbReference type="EMBL" id="RCHU01000416">
    <property type="protein sequence ID" value="TKS05682.1"/>
    <property type="molecule type" value="Genomic_DNA"/>
</dbReference>
<dbReference type="AlphaFoldDB" id="A0A4U5Q7A7"/>
<organism evidence="2">
    <name type="scientific">Populus alba</name>
    <name type="common">White poplar</name>
    <dbReference type="NCBI Taxonomy" id="43335"/>
    <lineage>
        <taxon>Eukaryota</taxon>
        <taxon>Viridiplantae</taxon>
        <taxon>Streptophyta</taxon>
        <taxon>Embryophyta</taxon>
        <taxon>Tracheophyta</taxon>
        <taxon>Spermatophyta</taxon>
        <taxon>Magnoliopsida</taxon>
        <taxon>eudicotyledons</taxon>
        <taxon>Gunneridae</taxon>
        <taxon>Pentapetalae</taxon>
        <taxon>rosids</taxon>
        <taxon>fabids</taxon>
        <taxon>Malpighiales</taxon>
        <taxon>Salicaceae</taxon>
        <taxon>Saliceae</taxon>
        <taxon>Populus</taxon>
    </lineage>
</organism>
<accession>A0A4U5Q7A7</accession>
<feature type="region of interest" description="Disordered" evidence="1">
    <location>
        <begin position="1"/>
        <end position="198"/>
    </location>
</feature>
<feature type="region of interest" description="Disordered" evidence="1">
    <location>
        <begin position="274"/>
        <end position="430"/>
    </location>
</feature>
<reference evidence="2" key="1">
    <citation type="submission" date="2018-10" db="EMBL/GenBank/DDBJ databases">
        <title>Population genomic analysis revealed the cold adaptation of white poplar.</title>
        <authorList>
            <person name="Liu Y.-J."/>
        </authorList>
    </citation>
    <scope>NUCLEOTIDE SEQUENCE [LARGE SCALE GENOMIC DNA]</scope>
    <source>
        <strain evidence="2">PAL-ZL1</strain>
    </source>
</reference>
<proteinExistence type="predicted"/>
<feature type="compositionally biased region" description="Gly residues" evidence="1">
    <location>
        <begin position="385"/>
        <end position="398"/>
    </location>
</feature>
<feature type="compositionally biased region" description="Basic and acidic residues" evidence="1">
    <location>
        <begin position="179"/>
        <end position="196"/>
    </location>
</feature>
<feature type="compositionally biased region" description="Basic and acidic residues" evidence="1">
    <location>
        <begin position="345"/>
        <end position="381"/>
    </location>
</feature>
<evidence type="ECO:0000256" key="1">
    <source>
        <dbReference type="SAM" id="MobiDB-lite"/>
    </source>
</evidence>
<comment type="caution">
    <text evidence="2">The sequence shown here is derived from an EMBL/GenBank/DDBJ whole genome shotgun (WGS) entry which is preliminary data.</text>
</comment>
<gene>
    <name evidence="2" type="ORF">D5086_0000130730</name>
</gene>
<feature type="region of interest" description="Disordered" evidence="1">
    <location>
        <begin position="213"/>
        <end position="242"/>
    </location>
</feature>
<feature type="compositionally biased region" description="Basic and acidic residues" evidence="1">
    <location>
        <begin position="213"/>
        <end position="230"/>
    </location>
</feature>
<feature type="compositionally biased region" description="Polar residues" evidence="1">
    <location>
        <begin position="122"/>
        <end position="134"/>
    </location>
</feature>
<name>A0A4U5Q7A7_POPAL</name>
<feature type="compositionally biased region" description="Basic and acidic residues" evidence="1">
    <location>
        <begin position="404"/>
        <end position="414"/>
    </location>
</feature>
<feature type="compositionally biased region" description="Basic and acidic residues" evidence="1">
    <location>
        <begin position="21"/>
        <end position="59"/>
    </location>
</feature>
<feature type="compositionally biased region" description="Basic residues" evidence="1">
    <location>
        <begin position="72"/>
        <end position="81"/>
    </location>
</feature>
<feature type="compositionally biased region" description="Basic and acidic residues" evidence="1">
    <location>
        <begin position="141"/>
        <end position="153"/>
    </location>
</feature>